<keyword evidence="3 8" id="KW-0597">Phosphoprotein</keyword>
<accession>A0ABT0WDH4</accession>
<feature type="domain" description="Response regulatory" evidence="10">
    <location>
        <begin position="2"/>
        <end position="119"/>
    </location>
</feature>
<evidence type="ECO:0000259" key="10">
    <source>
        <dbReference type="PROSITE" id="PS50110"/>
    </source>
</evidence>
<dbReference type="InterPro" id="IPR018062">
    <property type="entry name" value="HTH_AraC-typ_CS"/>
</dbReference>
<feature type="modified residue" description="4-aspartylphosphate" evidence="8">
    <location>
        <position position="54"/>
    </location>
</feature>
<evidence type="ECO:0000256" key="7">
    <source>
        <dbReference type="ARBA" id="ARBA00023163"/>
    </source>
</evidence>
<proteinExistence type="predicted"/>
<evidence type="ECO:0000259" key="9">
    <source>
        <dbReference type="PROSITE" id="PS01124"/>
    </source>
</evidence>
<evidence type="ECO:0000313" key="11">
    <source>
        <dbReference type="EMBL" id="MCM2534359.1"/>
    </source>
</evidence>
<dbReference type="InterPro" id="IPR001789">
    <property type="entry name" value="Sig_transdc_resp-reg_receiver"/>
</dbReference>
<gene>
    <name evidence="11" type="ORF">NDK43_20925</name>
</gene>
<dbReference type="InterPro" id="IPR018060">
    <property type="entry name" value="HTH_AraC"/>
</dbReference>
<comment type="caution">
    <text evidence="11">The sequence shown here is derived from an EMBL/GenBank/DDBJ whole genome shotgun (WGS) entry which is preliminary data.</text>
</comment>
<dbReference type="SMART" id="SM00448">
    <property type="entry name" value="REC"/>
    <property type="match status" value="1"/>
</dbReference>
<keyword evidence="4" id="KW-0902">Two-component regulatory system</keyword>
<keyword evidence="12" id="KW-1185">Reference proteome</keyword>
<evidence type="ECO:0000256" key="6">
    <source>
        <dbReference type="ARBA" id="ARBA00023125"/>
    </source>
</evidence>
<dbReference type="PANTHER" id="PTHR42713">
    <property type="entry name" value="HISTIDINE KINASE-RELATED"/>
    <property type="match status" value="1"/>
</dbReference>
<organism evidence="11 12">
    <name type="scientific">Neobacillus pocheonensis</name>
    <dbReference type="NCBI Taxonomy" id="363869"/>
    <lineage>
        <taxon>Bacteria</taxon>
        <taxon>Bacillati</taxon>
        <taxon>Bacillota</taxon>
        <taxon>Bacilli</taxon>
        <taxon>Bacillales</taxon>
        <taxon>Bacillaceae</taxon>
        <taxon>Neobacillus</taxon>
    </lineage>
</organism>
<dbReference type="Pfam" id="PF12833">
    <property type="entry name" value="HTH_18"/>
    <property type="match status" value="1"/>
</dbReference>
<evidence type="ECO:0000256" key="8">
    <source>
        <dbReference type="PROSITE-ProRule" id="PRU00169"/>
    </source>
</evidence>
<keyword evidence="2" id="KW-0963">Cytoplasm</keyword>
<dbReference type="PANTHER" id="PTHR42713:SF3">
    <property type="entry name" value="TRANSCRIPTIONAL REGULATORY PROTEIN HPTR"/>
    <property type="match status" value="1"/>
</dbReference>
<protein>
    <submittedName>
        <fullName evidence="11">Response regulator</fullName>
    </submittedName>
</protein>
<keyword evidence="5" id="KW-0805">Transcription regulation</keyword>
<dbReference type="Gene3D" id="3.40.50.2300">
    <property type="match status" value="1"/>
</dbReference>
<dbReference type="Pfam" id="PF00072">
    <property type="entry name" value="Response_reg"/>
    <property type="match status" value="1"/>
</dbReference>
<dbReference type="CDD" id="cd17536">
    <property type="entry name" value="REC_YesN-like"/>
    <property type="match status" value="1"/>
</dbReference>
<dbReference type="PROSITE" id="PS01124">
    <property type="entry name" value="HTH_ARAC_FAMILY_2"/>
    <property type="match status" value="1"/>
</dbReference>
<dbReference type="InterPro" id="IPR020449">
    <property type="entry name" value="Tscrpt_reg_AraC-type_HTH"/>
</dbReference>
<dbReference type="InterPro" id="IPR051552">
    <property type="entry name" value="HptR"/>
</dbReference>
<comment type="subcellular location">
    <subcellularLocation>
        <location evidence="1">Cytoplasm</location>
    </subcellularLocation>
</comment>
<evidence type="ECO:0000313" key="12">
    <source>
        <dbReference type="Proteomes" id="UP001523262"/>
    </source>
</evidence>
<dbReference type="EMBL" id="JAMQCR010000002">
    <property type="protein sequence ID" value="MCM2534359.1"/>
    <property type="molecule type" value="Genomic_DNA"/>
</dbReference>
<dbReference type="SMART" id="SM00342">
    <property type="entry name" value="HTH_ARAC"/>
    <property type="match status" value="1"/>
</dbReference>
<dbReference type="InterPro" id="IPR011006">
    <property type="entry name" value="CheY-like_superfamily"/>
</dbReference>
<keyword evidence="6" id="KW-0238">DNA-binding</keyword>
<dbReference type="SUPFAM" id="SSF52172">
    <property type="entry name" value="CheY-like"/>
    <property type="match status" value="1"/>
</dbReference>
<feature type="domain" description="HTH araC/xylS-type" evidence="9">
    <location>
        <begin position="408"/>
        <end position="506"/>
    </location>
</feature>
<evidence type="ECO:0000256" key="5">
    <source>
        <dbReference type="ARBA" id="ARBA00023015"/>
    </source>
</evidence>
<evidence type="ECO:0000256" key="1">
    <source>
        <dbReference type="ARBA" id="ARBA00004496"/>
    </source>
</evidence>
<keyword evidence="7" id="KW-0804">Transcription</keyword>
<evidence type="ECO:0000256" key="3">
    <source>
        <dbReference type="ARBA" id="ARBA00022553"/>
    </source>
</evidence>
<reference evidence="11 12" key="1">
    <citation type="submission" date="2022-06" db="EMBL/GenBank/DDBJ databases">
        <authorList>
            <person name="Jeon C.O."/>
        </authorList>
    </citation>
    <scope>NUCLEOTIDE SEQUENCE [LARGE SCALE GENOMIC DNA]</scope>
    <source>
        <strain evidence="11 12">KCTC 13943</strain>
    </source>
</reference>
<dbReference type="SUPFAM" id="SSF46689">
    <property type="entry name" value="Homeodomain-like"/>
    <property type="match status" value="2"/>
</dbReference>
<dbReference type="InterPro" id="IPR009057">
    <property type="entry name" value="Homeodomain-like_sf"/>
</dbReference>
<dbReference type="Proteomes" id="UP001523262">
    <property type="component" value="Unassembled WGS sequence"/>
</dbReference>
<evidence type="ECO:0000256" key="2">
    <source>
        <dbReference type="ARBA" id="ARBA00022490"/>
    </source>
</evidence>
<dbReference type="Gene3D" id="1.10.10.60">
    <property type="entry name" value="Homeodomain-like"/>
    <property type="match status" value="2"/>
</dbReference>
<evidence type="ECO:0000256" key="4">
    <source>
        <dbReference type="ARBA" id="ARBA00023012"/>
    </source>
</evidence>
<dbReference type="PROSITE" id="PS00041">
    <property type="entry name" value="HTH_ARAC_FAMILY_1"/>
    <property type="match status" value="1"/>
</dbReference>
<dbReference type="PROSITE" id="PS50110">
    <property type="entry name" value="RESPONSE_REGULATORY"/>
    <property type="match status" value="1"/>
</dbReference>
<name>A0ABT0WDH4_9BACI</name>
<sequence length="508" mass="59301">MKILIVDDEPLVRIGIKSSINWQEYGMIIVGEAADGEEAIRLMIERKPDIVFLDIKMPKKDGIQVLQEIKERGINSKVIILSSFDDLQTVKHAMKLGAADYFHKPSMNELEISNVLSRIKDEIAYEQKIQENTYESNSKEGILRNLLLGNSVNVKQTKLKENNLYILLFKVKKYESVLQRYPADNPGFLQKTVMNLLGELFSKEKEVEFLQIEDNVFSIFCSNSEIRSNQLSFTSVFERAQLVNHTLARFLNIETAFGISGKIDKFIHIGKAFAQAKQAFGQAFYQPEDSIFYYQKIEDGNVLEQVDEYIIQLKKELREENYNMFLQTLTTLEQFLHSKKGLGERDVRKIYEGLLFMIEETEDYLGYSDHLKGIETFGELSSFYHELFQQKFAIRATLRSQRYSPIIKNILYYLESNYHRPISLNSLSEEFNVSSNYISRLFKKEVEKGLFTYINELRIEKAKSLLKDYRYKIYEIAELVGFKSQVHFAIVFNKYVGTSPKDFRKERM</sequence>
<dbReference type="PRINTS" id="PR00032">
    <property type="entry name" value="HTHARAC"/>
</dbReference>